<keyword evidence="1" id="KW-1133">Transmembrane helix</keyword>
<dbReference type="EMBL" id="AEPW01000008">
    <property type="protein sequence ID" value="EFU77768.1"/>
    <property type="molecule type" value="Genomic_DNA"/>
</dbReference>
<keyword evidence="1" id="KW-0812">Transmembrane</keyword>
<keyword evidence="1" id="KW-0472">Membrane</keyword>
<dbReference type="HOGENOM" id="CLU_129819_0_1_9"/>
<dbReference type="eggNOG" id="COG3759">
    <property type="taxonomic scope" value="Bacteria"/>
</dbReference>
<accession>E6LKC8</accession>
<protein>
    <recommendedName>
        <fullName evidence="4">DUF1304 domain-containing protein</fullName>
    </recommendedName>
</protein>
<dbReference type="Pfam" id="PF06993">
    <property type="entry name" value="DUF1304"/>
    <property type="match status" value="1"/>
</dbReference>
<name>E6LKC8_9FIRM</name>
<dbReference type="Proteomes" id="UP000003434">
    <property type="component" value="Unassembled WGS sequence"/>
</dbReference>
<evidence type="ECO:0008006" key="4">
    <source>
        <dbReference type="Google" id="ProtNLM"/>
    </source>
</evidence>
<feature type="transmembrane region" description="Helical" evidence="1">
    <location>
        <begin position="7"/>
        <end position="27"/>
    </location>
</feature>
<dbReference type="PANTHER" id="PTHR38446">
    <property type="entry name" value="BLL0914 PROTEIN"/>
    <property type="match status" value="1"/>
</dbReference>
<evidence type="ECO:0000256" key="1">
    <source>
        <dbReference type="SAM" id="Phobius"/>
    </source>
</evidence>
<feature type="transmembrane region" description="Helical" evidence="1">
    <location>
        <begin position="74"/>
        <end position="92"/>
    </location>
</feature>
<organism evidence="2 3">
    <name type="scientific">Lachnoanaerobaculum saburreum DSM 3986</name>
    <dbReference type="NCBI Taxonomy" id="887325"/>
    <lineage>
        <taxon>Bacteria</taxon>
        <taxon>Bacillati</taxon>
        <taxon>Bacillota</taxon>
        <taxon>Clostridia</taxon>
        <taxon>Lachnospirales</taxon>
        <taxon>Lachnospiraceae</taxon>
        <taxon>Lachnoanaerobaculum</taxon>
    </lineage>
</organism>
<dbReference type="AlphaFoldDB" id="E6LKC8"/>
<comment type="caution">
    <text evidence="2">The sequence shown here is derived from an EMBL/GenBank/DDBJ whole genome shotgun (WGS) entry which is preliminary data.</text>
</comment>
<dbReference type="PANTHER" id="PTHR38446:SF1">
    <property type="entry name" value="BLL0914 PROTEIN"/>
    <property type="match status" value="1"/>
</dbReference>
<gene>
    <name evidence="2" type="ORF">HMPREF0381_0413</name>
</gene>
<dbReference type="RefSeq" id="WP_008750184.1">
    <property type="nucleotide sequence ID" value="NZ_GL622296.1"/>
</dbReference>
<reference evidence="2 3" key="1">
    <citation type="submission" date="2010-12" db="EMBL/GenBank/DDBJ databases">
        <authorList>
            <person name="Muzny D."/>
            <person name="Qin X."/>
            <person name="Deng J."/>
            <person name="Jiang H."/>
            <person name="Liu Y."/>
            <person name="Qu J."/>
            <person name="Song X.-Z."/>
            <person name="Zhang L."/>
            <person name="Thornton R."/>
            <person name="Coyle M."/>
            <person name="Francisco L."/>
            <person name="Jackson L."/>
            <person name="Javaid M."/>
            <person name="Korchina V."/>
            <person name="Kovar C."/>
            <person name="Mata R."/>
            <person name="Mathew T."/>
            <person name="Ngo R."/>
            <person name="Nguyen L."/>
            <person name="Nguyen N."/>
            <person name="Okwuonu G."/>
            <person name="Ongeri F."/>
            <person name="Pham C."/>
            <person name="Simmons D."/>
            <person name="Wilczek-Boney K."/>
            <person name="Hale W."/>
            <person name="Jakkamsetti A."/>
            <person name="Pham P."/>
            <person name="Ruth R."/>
            <person name="San Lucas F."/>
            <person name="Warren J."/>
            <person name="Zhang J."/>
            <person name="Zhao Z."/>
            <person name="Zhou C."/>
            <person name="Zhu D."/>
            <person name="Lee S."/>
            <person name="Bess C."/>
            <person name="Blankenburg K."/>
            <person name="Forbes L."/>
            <person name="Fu Q."/>
            <person name="Gubbala S."/>
            <person name="Hirani K."/>
            <person name="Jayaseelan J.C."/>
            <person name="Lara F."/>
            <person name="Munidasa M."/>
            <person name="Palculict T."/>
            <person name="Patil S."/>
            <person name="Pu L.-L."/>
            <person name="Saada N."/>
            <person name="Tang L."/>
            <person name="Weissenberger G."/>
            <person name="Zhu Y."/>
            <person name="Hemphill L."/>
            <person name="Shang Y."/>
            <person name="Youmans B."/>
            <person name="Ayvaz T."/>
            <person name="Ross M."/>
            <person name="Santibanez J."/>
            <person name="Aqrawi P."/>
            <person name="Gross S."/>
            <person name="Joshi V."/>
            <person name="Fowler G."/>
            <person name="Nazareth L."/>
            <person name="Reid J."/>
            <person name="Worley K."/>
            <person name="Petrosino J."/>
            <person name="Highlander S."/>
            <person name="Gibbs R."/>
        </authorList>
    </citation>
    <scope>NUCLEOTIDE SEQUENCE [LARGE SCALE GENOMIC DNA]</scope>
    <source>
        <strain evidence="2 3">DSM 3986</strain>
    </source>
</reference>
<feature type="transmembrane region" description="Helical" evidence="1">
    <location>
        <begin position="98"/>
        <end position="116"/>
    </location>
</feature>
<evidence type="ECO:0000313" key="3">
    <source>
        <dbReference type="Proteomes" id="UP000003434"/>
    </source>
</evidence>
<sequence length="129" mass="14197">MTKAAKIFAVLAALECFGIMVLEMFYWEKAGMNVDPALSAEFLTQTVSMAANQGLYNGFLGLGIIVGMIGRNKVLMLFSIFCVILAAIYGAYSLDITIIFKQGIIPIIAFFLNLTAKEKRKSNSTLHFK</sequence>
<dbReference type="InterPro" id="IPR009732">
    <property type="entry name" value="DUF1304"/>
</dbReference>
<proteinExistence type="predicted"/>
<evidence type="ECO:0000313" key="2">
    <source>
        <dbReference type="EMBL" id="EFU77768.1"/>
    </source>
</evidence>
<feature type="transmembrane region" description="Helical" evidence="1">
    <location>
        <begin position="47"/>
        <end position="67"/>
    </location>
</feature>